<evidence type="ECO:0008006" key="4">
    <source>
        <dbReference type="Google" id="ProtNLM"/>
    </source>
</evidence>
<reference evidence="2 3" key="1">
    <citation type="submission" date="2015-01" db="EMBL/GenBank/DDBJ databases">
        <title>Evolution of Trichinella species and genotypes.</title>
        <authorList>
            <person name="Korhonen P.K."/>
            <person name="Edoardo P."/>
            <person name="Giuseppe L.R."/>
            <person name="Gasser R.B."/>
        </authorList>
    </citation>
    <scope>NUCLEOTIDE SEQUENCE [LARGE SCALE GENOMIC DNA]</scope>
    <source>
        <strain evidence="2">ISS13</strain>
    </source>
</reference>
<protein>
    <recommendedName>
        <fullName evidence="4">Transmembrane protein</fullName>
    </recommendedName>
</protein>
<dbReference type="EMBL" id="JYDR01000073">
    <property type="protein sequence ID" value="KRY70468.1"/>
    <property type="molecule type" value="Genomic_DNA"/>
</dbReference>
<keyword evidence="1" id="KW-1133">Transmembrane helix</keyword>
<evidence type="ECO:0000256" key="1">
    <source>
        <dbReference type="SAM" id="Phobius"/>
    </source>
</evidence>
<keyword evidence="1" id="KW-0812">Transmembrane</keyword>
<comment type="caution">
    <text evidence="2">The sequence shown here is derived from an EMBL/GenBank/DDBJ whole genome shotgun (WGS) entry which is preliminary data.</text>
</comment>
<evidence type="ECO:0000313" key="3">
    <source>
        <dbReference type="Proteomes" id="UP000054632"/>
    </source>
</evidence>
<accession>A0A0V1E9J7</accession>
<keyword evidence="1" id="KW-0472">Membrane</keyword>
<organism evidence="2 3">
    <name type="scientific">Trichinella pseudospiralis</name>
    <name type="common">Parasitic roundworm</name>
    <dbReference type="NCBI Taxonomy" id="6337"/>
    <lineage>
        <taxon>Eukaryota</taxon>
        <taxon>Metazoa</taxon>
        <taxon>Ecdysozoa</taxon>
        <taxon>Nematoda</taxon>
        <taxon>Enoplea</taxon>
        <taxon>Dorylaimia</taxon>
        <taxon>Trichinellida</taxon>
        <taxon>Trichinellidae</taxon>
        <taxon>Trichinella</taxon>
    </lineage>
</organism>
<dbReference type="AlphaFoldDB" id="A0A0V1E9J7"/>
<gene>
    <name evidence="2" type="ORF">T4A_12181</name>
</gene>
<dbReference type="Proteomes" id="UP000054632">
    <property type="component" value="Unassembled WGS sequence"/>
</dbReference>
<proteinExistence type="predicted"/>
<name>A0A0V1E9J7_TRIPS</name>
<sequence>MPYKSKVMLQMRRPHQNYSIHEYIQQDEQKNNLHRWRFSCYGEWMAFFKCHINVKLIASKLLIMTDGMTGRLFICFCILVIVLLLGLKIQARTTIAHRRHSKHRSSQRRNIAYMDEISQQNQYDHISFKQLQNCFRHSIQFAQKCENGKHASTILMHNAICNKYLAKMDLFDLFCPKPIPVQMLIN</sequence>
<feature type="transmembrane region" description="Helical" evidence="1">
    <location>
        <begin position="70"/>
        <end position="89"/>
    </location>
</feature>
<evidence type="ECO:0000313" key="2">
    <source>
        <dbReference type="EMBL" id="KRY70468.1"/>
    </source>
</evidence>